<keyword evidence="2" id="KW-0812">Transmembrane</keyword>
<dbReference type="InterPro" id="IPR036259">
    <property type="entry name" value="MFS_trans_sf"/>
</dbReference>
<dbReference type="Gene3D" id="1.20.1250.20">
    <property type="entry name" value="MFS general substrate transporter like domains"/>
    <property type="match status" value="1"/>
</dbReference>
<evidence type="ECO:0000256" key="1">
    <source>
        <dbReference type="ARBA" id="ARBA00004141"/>
    </source>
</evidence>
<keyword evidence="5" id="KW-1185">Reference proteome</keyword>
<evidence type="ECO:0000313" key="5">
    <source>
        <dbReference type="Proteomes" id="UP000799440"/>
    </source>
</evidence>
<dbReference type="GO" id="GO:0016020">
    <property type="term" value="C:membrane"/>
    <property type="evidence" value="ECO:0007669"/>
    <property type="project" value="UniProtKB-SubCell"/>
</dbReference>
<dbReference type="OrthoDB" id="6133115at2759"/>
<feature type="transmembrane region" description="Helical" evidence="2">
    <location>
        <begin position="45"/>
        <end position="63"/>
    </location>
</feature>
<reference evidence="4" key="1">
    <citation type="journal article" date="2020" name="Stud. Mycol.">
        <title>101 Dothideomycetes genomes: a test case for predicting lifestyles and emergence of pathogens.</title>
        <authorList>
            <person name="Haridas S."/>
            <person name="Albert R."/>
            <person name="Binder M."/>
            <person name="Bloem J."/>
            <person name="Labutti K."/>
            <person name="Salamov A."/>
            <person name="Andreopoulos B."/>
            <person name="Baker S."/>
            <person name="Barry K."/>
            <person name="Bills G."/>
            <person name="Bluhm B."/>
            <person name="Cannon C."/>
            <person name="Castanera R."/>
            <person name="Culley D."/>
            <person name="Daum C."/>
            <person name="Ezra D."/>
            <person name="Gonzalez J."/>
            <person name="Henrissat B."/>
            <person name="Kuo A."/>
            <person name="Liang C."/>
            <person name="Lipzen A."/>
            <person name="Lutzoni F."/>
            <person name="Magnuson J."/>
            <person name="Mondo S."/>
            <person name="Nolan M."/>
            <person name="Ohm R."/>
            <person name="Pangilinan J."/>
            <person name="Park H.-J."/>
            <person name="Ramirez L."/>
            <person name="Alfaro M."/>
            <person name="Sun H."/>
            <person name="Tritt A."/>
            <person name="Yoshinaga Y."/>
            <person name="Zwiers L.-H."/>
            <person name="Turgeon B."/>
            <person name="Goodwin S."/>
            <person name="Spatafora J."/>
            <person name="Crous P."/>
            <person name="Grigoriev I."/>
        </authorList>
    </citation>
    <scope>NUCLEOTIDE SEQUENCE</scope>
    <source>
        <strain evidence="4">CBS 119925</strain>
    </source>
</reference>
<keyword evidence="2" id="KW-1133">Transmembrane helix</keyword>
<gene>
    <name evidence="4" type="ORF">M011DRAFT_488231</name>
</gene>
<dbReference type="InterPro" id="IPR020846">
    <property type="entry name" value="MFS_dom"/>
</dbReference>
<feature type="domain" description="Major facilitator superfamily (MFS) profile" evidence="3">
    <location>
        <begin position="1"/>
        <end position="96"/>
    </location>
</feature>
<proteinExistence type="predicted"/>
<comment type="subcellular location">
    <subcellularLocation>
        <location evidence="1">Membrane</location>
        <topology evidence="1">Multi-pass membrane protein</topology>
    </subcellularLocation>
</comment>
<evidence type="ECO:0000259" key="3">
    <source>
        <dbReference type="PROSITE" id="PS50850"/>
    </source>
</evidence>
<dbReference type="SUPFAM" id="SSF103473">
    <property type="entry name" value="MFS general substrate transporter"/>
    <property type="match status" value="1"/>
</dbReference>
<dbReference type="Proteomes" id="UP000799440">
    <property type="component" value="Unassembled WGS sequence"/>
</dbReference>
<name>A0A6A6V417_9PLEO</name>
<keyword evidence="2" id="KW-0472">Membrane</keyword>
<sequence length="96" mass="10009">MQGLSVNLAMFVLSRIFLGHGIVYAIVAGAALLGELGHPRERPMLGAFFNASYGIGAVLGAVVEGEEKKAQFASAAHKVLGAQNVTQIEEAAEKKA</sequence>
<organism evidence="4 5">
    <name type="scientific">Sporormia fimetaria CBS 119925</name>
    <dbReference type="NCBI Taxonomy" id="1340428"/>
    <lineage>
        <taxon>Eukaryota</taxon>
        <taxon>Fungi</taxon>
        <taxon>Dikarya</taxon>
        <taxon>Ascomycota</taxon>
        <taxon>Pezizomycotina</taxon>
        <taxon>Dothideomycetes</taxon>
        <taxon>Pleosporomycetidae</taxon>
        <taxon>Pleosporales</taxon>
        <taxon>Sporormiaceae</taxon>
        <taxon>Sporormia</taxon>
    </lineage>
</organism>
<dbReference type="AlphaFoldDB" id="A0A6A6V417"/>
<feature type="transmembrane region" description="Helical" evidence="2">
    <location>
        <begin position="12"/>
        <end position="33"/>
    </location>
</feature>
<accession>A0A6A6V417</accession>
<dbReference type="EMBL" id="MU006583">
    <property type="protein sequence ID" value="KAF2745308.1"/>
    <property type="molecule type" value="Genomic_DNA"/>
</dbReference>
<evidence type="ECO:0000313" key="4">
    <source>
        <dbReference type="EMBL" id="KAF2745308.1"/>
    </source>
</evidence>
<protein>
    <recommendedName>
        <fullName evidence="3">Major facilitator superfamily (MFS) profile domain-containing protein</fullName>
    </recommendedName>
</protein>
<evidence type="ECO:0000256" key="2">
    <source>
        <dbReference type="SAM" id="Phobius"/>
    </source>
</evidence>
<dbReference type="PROSITE" id="PS50850">
    <property type="entry name" value="MFS"/>
    <property type="match status" value="1"/>
</dbReference>
<dbReference type="GO" id="GO:0022857">
    <property type="term" value="F:transmembrane transporter activity"/>
    <property type="evidence" value="ECO:0007669"/>
    <property type="project" value="InterPro"/>
</dbReference>